<dbReference type="GO" id="GO:0016758">
    <property type="term" value="F:hexosyltransferase activity"/>
    <property type="evidence" value="ECO:0007669"/>
    <property type="project" value="InterPro"/>
</dbReference>
<accession>A0A517LWY1</accession>
<proteinExistence type="inferred from homology"/>
<feature type="transmembrane region" description="Helical" evidence="8">
    <location>
        <begin position="172"/>
        <end position="191"/>
    </location>
</feature>
<evidence type="ECO:0000256" key="4">
    <source>
        <dbReference type="ARBA" id="ARBA00022692"/>
    </source>
</evidence>
<feature type="transmembrane region" description="Helical" evidence="8">
    <location>
        <begin position="379"/>
        <end position="399"/>
    </location>
</feature>
<dbReference type="RefSeq" id="WP_218934626.1">
    <property type="nucleotide sequence ID" value="NZ_CP036261.1"/>
</dbReference>
<reference evidence="9 10" key="1">
    <citation type="submission" date="2019-02" db="EMBL/GenBank/DDBJ databases">
        <title>Deep-cultivation of Planctomycetes and their phenomic and genomic characterization uncovers novel biology.</title>
        <authorList>
            <person name="Wiegand S."/>
            <person name="Jogler M."/>
            <person name="Boedeker C."/>
            <person name="Pinto D."/>
            <person name="Vollmers J."/>
            <person name="Rivas-Marin E."/>
            <person name="Kohn T."/>
            <person name="Peeters S.H."/>
            <person name="Heuer A."/>
            <person name="Rast P."/>
            <person name="Oberbeckmann S."/>
            <person name="Bunk B."/>
            <person name="Jeske O."/>
            <person name="Meyerdierks A."/>
            <person name="Storesund J.E."/>
            <person name="Kallscheuer N."/>
            <person name="Luecker S."/>
            <person name="Lage O.M."/>
            <person name="Pohl T."/>
            <person name="Merkel B.J."/>
            <person name="Hornburger P."/>
            <person name="Mueller R.-W."/>
            <person name="Bruemmer F."/>
            <person name="Labrenz M."/>
            <person name="Spormann A.M."/>
            <person name="Op den Camp H."/>
            <person name="Overmann J."/>
            <person name="Amann R."/>
            <person name="Jetten M.S.M."/>
            <person name="Mascher T."/>
            <person name="Medema M.H."/>
            <person name="Devos D.P."/>
            <person name="Kaster A.-K."/>
            <person name="Ovreas L."/>
            <person name="Rohde M."/>
            <person name="Galperin M.Y."/>
            <person name="Jogler C."/>
        </authorList>
    </citation>
    <scope>NUCLEOTIDE SEQUENCE [LARGE SCALE GENOMIC DNA]</scope>
    <source>
        <strain evidence="9 10">EC9</strain>
    </source>
</reference>
<comment type="subcellular location">
    <subcellularLocation>
        <location evidence="1">Cell membrane</location>
        <topology evidence="1">Multi-pass membrane protein</topology>
    </subcellularLocation>
</comment>
<dbReference type="AlphaFoldDB" id="A0A517LWY1"/>
<dbReference type="GO" id="GO:0005886">
    <property type="term" value="C:plasma membrane"/>
    <property type="evidence" value="ECO:0007669"/>
    <property type="project" value="UniProtKB-SubCell"/>
</dbReference>
<gene>
    <name evidence="9" type="ORF">EC9_13070</name>
</gene>
<name>A0A517LWY1_9BACT</name>
<feature type="transmembrane region" description="Helical" evidence="8">
    <location>
        <begin position="411"/>
        <end position="432"/>
    </location>
</feature>
<evidence type="ECO:0000256" key="1">
    <source>
        <dbReference type="ARBA" id="ARBA00004651"/>
    </source>
</evidence>
<sequence length="444" mass="48805">MKESTTDTEPRDDAAVASTQRRRQIVSWLAAVCFLIGVVLTAGRIVLAYQTPGPFDPSRQGYCDFHNGVYFPALAFREGVSPYSAAYVQQYPVERSIPFYSPLVLALHTPLTWLPLAVAEVVYFIVSLGMLLGIAWLTVRWTTGSAGAGWRWDWFWIVASGLVFTRGGQQTLFTGYFTFELILGALLAVHYGKTHPWRSVLGLVVISCKPTFVLPIAGLMLFRGNFKAVTLAGVISLVLAVACFGWLIQSGSASQMMSDIGTSQDVHRSDDYEVPANTWTRIDVLAIVAKWTDWVPGDATHLVWMIAILLPAAIVLSIYHRHNHDDGAATGLSGAIVLLTSLVAIFHQVYDAMILTPVIVAILIALRPAWDALSWRMRMFLAISMLMPALNYASSLMVLNRFQIDGFAKDVVTSLNAISLLIACVVLLVLAWNRRAGKVSQVSL</sequence>
<keyword evidence="4 8" id="KW-0812">Transmembrane</keyword>
<keyword evidence="3" id="KW-0808">Transferase</keyword>
<evidence type="ECO:0000256" key="5">
    <source>
        <dbReference type="ARBA" id="ARBA00022989"/>
    </source>
</evidence>
<dbReference type="Pfam" id="PF09594">
    <property type="entry name" value="GT87"/>
    <property type="match status" value="1"/>
</dbReference>
<evidence type="ECO:0000313" key="10">
    <source>
        <dbReference type="Proteomes" id="UP000319557"/>
    </source>
</evidence>
<dbReference type="KEGG" id="ruv:EC9_13070"/>
<keyword evidence="2" id="KW-1003">Cell membrane</keyword>
<dbReference type="Proteomes" id="UP000319557">
    <property type="component" value="Chromosome"/>
</dbReference>
<feature type="transmembrane region" description="Helical" evidence="8">
    <location>
        <begin position="352"/>
        <end position="370"/>
    </location>
</feature>
<feature type="transmembrane region" description="Helical" evidence="8">
    <location>
        <begin position="121"/>
        <end position="142"/>
    </location>
</feature>
<feature type="transmembrane region" description="Helical" evidence="8">
    <location>
        <begin position="229"/>
        <end position="248"/>
    </location>
</feature>
<evidence type="ECO:0000256" key="2">
    <source>
        <dbReference type="ARBA" id="ARBA00022475"/>
    </source>
</evidence>
<protein>
    <recommendedName>
        <fullName evidence="11">Polyprenol-phosphate-mannose-dependent alpha-(1-2)-phosphatidylinositol mannoside mannosyltransferase</fullName>
    </recommendedName>
</protein>
<feature type="transmembrane region" description="Helical" evidence="8">
    <location>
        <begin position="301"/>
        <end position="320"/>
    </location>
</feature>
<keyword evidence="6 8" id="KW-0472">Membrane</keyword>
<organism evidence="9 10">
    <name type="scientific">Rosistilla ulvae</name>
    <dbReference type="NCBI Taxonomy" id="1930277"/>
    <lineage>
        <taxon>Bacteria</taxon>
        <taxon>Pseudomonadati</taxon>
        <taxon>Planctomycetota</taxon>
        <taxon>Planctomycetia</taxon>
        <taxon>Pirellulales</taxon>
        <taxon>Pirellulaceae</taxon>
        <taxon>Rosistilla</taxon>
    </lineage>
</organism>
<dbReference type="InterPro" id="IPR018584">
    <property type="entry name" value="GT87"/>
</dbReference>
<keyword evidence="5 8" id="KW-1133">Transmembrane helix</keyword>
<keyword evidence="10" id="KW-1185">Reference proteome</keyword>
<feature type="transmembrane region" description="Helical" evidence="8">
    <location>
        <begin position="28"/>
        <end position="49"/>
    </location>
</feature>
<evidence type="ECO:0000256" key="8">
    <source>
        <dbReference type="SAM" id="Phobius"/>
    </source>
</evidence>
<comment type="similarity">
    <text evidence="7">Belongs to the glycosyltransferase 87 family.</text>
</comment>
<evidence type="ECO:0000256" key="6">
    <source>
        <dbReference type="ARBA" id="ARBA00023136"/>
    </source>
</evidence>
<evidence type="ECO:0000256" key="7">
    <source>
        <dbReference type="ARBA" id="ARBA00024033"/>
    </source>
</evidence>
<feature type="transmembrane region" description="Helical" evidence="8">
    <location>
        <begin position="327"/>
        <end position="346"/>
    </location>
</feature>
<evidence type="ECO:0008006" key="11">
    <source>
        <dbReference type="Google" id="ProtNLM"/>
    </source>
</evidence>
<evidence type="ECO:0000313" key="9">
    <source>
        <dbReference type="EMBL" id="QDS87131.1"/>
    </source>
</evidence>
<evidence type="ECO:0000256" key="3">
    <source>
        <dbReference type="ARBA" id="ARBA00022679"/>
    </source>
</evidence>
<dbReference type="EMBL" id="CP036261">
    <property type="protein sequence ID" value="QDS87131.1"/>
    <property type="molecule type" value="Genomic_DNA"/>
</dbReference>
<feature type="transmembrane region" description="Helical" evidence="8">
    <location>
        <begin position="197"/>
        <end position="222"/>
    </location>
</feature>